<dbReference type="AlphaFoldDB" id="A0A0A9EUX0"/>
<evidence type="ECO:0000313" key="1">
    <source>
        <dbReference type="EMBL" id="JAD99847.1"/>
    </source>
</evidence>
<name>A0A0A9EUX0_ARUDO</name>
<dbReference type="EMBL" id="GBRH01198048">
    <property type="protein sequence ID" value="JAD99847.1"/>
    <property type="molecule type" value="Transcribed_RNA"/>
</dbReference>
<reference evidence="1" key="2">
    <citation type="journal article" date="2015" name="Data Brief">
        <title>Shoot transcriptome of the giant reed, Arundo donax.</title>
        <authorList>
            <person name="Barrero R.A."/>
            <person name="Guerrero F.D."/>
            <person name="Moolhuijzen P."/>
            <person name="Goolsby J.A."/>
            <person name="Tidwell J."/>
            <person name="Bellgard S.E."/>
            <person name="Bellgard M.I."/>
        </authorList>
    </citation>
    <scope>NUCLEOTIDE SEQUENCE</scope>
    <source>
        <tissue evidence="1">Shoot tissue taken approximately 20 cm above the soil surface</tissue>
    </source>
</reference>
<accession>A0A0A9EUX0</accession>
<organism evidence="1">
    <name type="scientific">Arundo donax</name>
    <name type="common">Giant reed</name>
    <name type="synonym">Donax arundinaceus</name>
    <dbReference type="NCBI Taxonomy" id="35708"/>
    <lineage>
        <taxon>Eukaryota</taxon>
        <taxon>Viridiplantae</taxon>
        <taxon>Streptophyta</taxon>
        <taxon>Embryophyta</taxon>
        <taxon>Tracheophyta</taxon>
        <taxon>Spermatophyta</taxon>
        <taxon>Magnoliopsida</taxon>
        <taxon>Liliopsida</taxon>
        <taxon>Poales</taxon>
        <taxon>Poaceae</taxon>
        <taxon>PACMAD clade</taxon>
        <taxon>Arundinoideae</taxon>
        <taxon>Arundineae</taxon>
        <taxon>Arundo</taxon>
    </lineage>
</organism>
<protein>
    <submittedName>
        <fullName evidence="1">Uncharacterized protein</fullName>
    </submittedName>
</protein>
<sequence>MLVQSNVFAHAFSPYNAYTHCRYPIIFYRFRQLHRAM</sequence>
<reference evidence="1" key="1">
    <citation type="submission" date="2014-09" db="EMBL/GenBank/DDBJ databases">
        <authorList>
            <person name="Magalhaes I.L.F."/>
            <person name="Oliveira U."/>
            <person name="Santos F.R."/>
            <person name="Vidigal T.H.D.A."/>
            <person name="Brescovit A.D."/>
            <person name="Santos A.J."/>
        </authorList>
    </citation>
    <scope>NUCLEOTIDE SEQUENCE</scope>
    <source>
        <tissue evidence="1">Shoot tissue taken approximately 20 cm above the soil surface</tissue>
    </source>
</reference>
<proteinExistence type="predicted"/>